<evidence type="ECO:0000313" key="2">
    <source>
        <dbReference type="Proteomes" id="UP001597344"/>
    </source>
</evidence>
<protein>
    <recommendedName>
        <fullName evidence="3">STAS/SEC14 domain-containing protein</fullName>
    </recommendedName>
</protein>
<organism evidence="1 2">
    <name type="scientific">Aquimarina celericrescens</name>
    <dbReference type="NCBI Taxonomy" id="1964542"/>
    <lineage>
        <taxon>Bacteria</taxon>
        <taxon>Pseudomonadati</taxon>
        <taxon>Bacteroidota</taxon>
        <taxon>Flavobacteriia</taxon>
        <taxon>Flavobacteriales</taxon>
        <taxon>Flavobacteriaceae</taxon>
        <taxon>Aquimarina</taxon>
    </lineage>
</organism>
<dbReference type="EMBL" id="JBHUHY010000002">
    <property type="protein sequence ID" value="MFD2185259.1"/>
    <property type="molecule type" value="Genomic_DNA"/>
</dbReference>
<comment type="caution">
    <text evidence="1">The sequence shown here is derived from an EMBL/GenBank/DDBJ whole genome shotgun (WGS) entry which is preliminary data.</text>
</comment>
<proteinExistence type="predicted"/>
<sequence>MPKSIEEEKIVQIYDLEMGKVIFYENYLVIEVAEGICFGYEKAKELSALTNLHFQNRPFGYISNRINSYSIEPTDYMRIKDVFPNLKAFAAVVYNRVQQTSINIENMFLQNGITTFQDLETAQTWIKAELE</sequence>
<keyword evidence="2" id="KW-1185">Reference proteome</keyword>
<dbReference type="Proteomes" id="UP001597344">
    <property type="component" value="Unassembled WGS sequence"/>
</dbReference>
<dbReference type="RefSeq" id="WP_378318215.1">
    <property type="nucleotide sequence ID" value="NZ_JBHUHY010000002.1"/>
</dbReference>
<reference evidence="2" key="1">
    <citation type="journal article" date="2019" name="Int. J. Syst. Evol. Microbiol.">
        <title>The Global Catalogue of Microorganisms (GCM) 10K type strain sequencing project: providing services to taxonomists for standard genome sequencing and annotation.</title>
        <authorList>
            <consortium name="The Broad Institute Genomics Platform"/>
            <consortium name="The Broad Institute Genome Sequencing Center for Infectious Disease"/>
            <person name="Wu L."/>
            <person name="Ma J."/>
        </authorList>
    </citation>
    <scope>NUCLEOTIDE SEQUENCE [LARGE SCALE GENOMIC DNA]</scope>
    <source>
        <strain evidence="2">DT92</strain>
    </source>
</reference>
<name>A0ABW5AQU7_9FLAO</name>
<evidence type="ECO:0008006" key="3">
    <source>
        <dbReference type="Google" id="ProtNLM"/>
    </source>
</evidence>
<evidence type="ECO:0000313" key="1">
    <source>
        <dbReference type="EMBL" id="MFD2185259.1"/>
    </source>
</evidence>
<accession>A0ABW5AQU7</accession>
<gene>
    <name evidence="1" type="ORF">ACFSJT_00525</name>
</gene>